<dbReference type="Pfam" id="PF00188">
    <property type="entry name" value="CAP"/>
    <property type="match status" value="1"/>
</dbReference>
<name>A0AAD4R9G1_9BILA</name>
<dbReference type="InterPro" id="IPR001283">
    <property type="entry name" value="CRISP-related"/>
</dbReference>
<feature type="domain" description="SCP" evidence="1">
    <location>
        <begin position="29"/>
        <end position="179"/>
    </location>
</feature>
<reference evidence="2" key="1">
    <citation type="submission" date="2022-01" db="EMBL/GenBank/DDBJ databases">
        <title>Genome Sequence Resource for Two Populations of Ditylenchus destructor, the Migratory Endoparasitic Phytonematode.</title>
        <authorList>
            <person name="Zhang H."/>
            <person name="Lin R."/>
            <person name="Xie B."/>
        </authorList>
    </citation>
    <scope>NUCLEOTIDE SEQUENCE</scope>
    <source>
        <strain evidence="2">BazhouSP</strain>
    </source>
</reference>
<dbReference type="InterPro" id="IPR035940">
    <property type="entry name" value="CAP_sf"/>
</dbReference>
<dbReference type="PRINTS" id="PR00837">
    <property type="entry name" value="V5TPXLIKE"/>
</dbReference>
<dbReference type="Proteomes" id="UP001201812">
    <property type="component" value="Unassembled WGS sequence"/>
</dbReference>
<accession>A0AAD4R9G1</accession>
<dbReference type="InterPro" id="IPR002413">
    <property type="entry name" value="V5_allergen-like"/>
</dbReference>
<dbReference type="PROSITE" id="PS01009">
    <property type="entry name" value="CRISP_1"/>
    <property type="match status" value="1"/>
</dbReference>
<dbReference type="PRINTS" id="PR00838">
    <property type="entry name" value="V5ALLERGEN"/>
</dbReference>
<organism evidence="2 3">
    <name type="scientific">Ditylenchus destructor</name>
    <dbReference type="NCBI Taxonomy" id="166010"/>
    <lineage>
        <taxon>Eukaryota</taxon>
        <taxon>Metazoa</taxon>
        <taxon>Ecdysozoa</taxon>
        <taxon>Nematoda</taxon>
        <taxon>Chromadorea</taxon>
        <taxon>Rhabditida</taxon>
        <taxon>Tylenchina</taxon>
        <taxon>Tylenchomorpha</taxon>
        <taxon>Sphaerularioidea</taxon>
        <taxon>Anguinidae</taxon>
        <taxon>Anguininae</taxon>
        <taxon>Ditylenchus</taxon>
    </lineage>
</organism>
<keyword evidence="3" id="KW-1185">Reference proteome</keyword>
<sequence>MRPELFEKIWKFSTAFSAIFVFATALSDNERASVLSAHNTLRSELAAGKALNSDDQPLPGGRNIYRLTVDIGLEAIAQNWADGCQFTHSTSQQRNYSGENLYYTTAQLANSKVLRDASNSWWKELNDYGFSTDLVLTLNEFNKGIGHWSQMAWGRTTHIGCGVKYCPGLFTLVVCNYLPAYD</sequence>
<dbReference type="InterPro" id="IPR014044">
    <property type="entry name" value="CAP_dom"/>
</dbReference>
<dbReference type="Gene3D" id="3.40.33.10">
    <property type="entry name" value="CAP"/>
    <property type="match status" value="1"/>
</dbReference>
<dbReference type="AlphaFoldDB" id="A0AAD4R9G1"/>
<dbReference type="PANTHER" id="PTHR10334">
    <property type="entry name" value="CYSTEINE-RICH SECRETORY PROTEIN-RELATED"/>
    <property type="match status" value="1"/>
</dbReference>
<evidence type="ECO:0000313" key="2">
    <source>
        <dbReference type="EMBL" id="KAI1718946.1"/>
    </source>
</evidence>
<evidence type="ECO:0000259" key="1">
    <source>
        <dbReference type="SMART" id="SM00198"/>
    </source>
</evidence>
<dbReference type="CDD" id="cd05380">
    <property type="entry name" value="CAP_euk"/>
    <property type="match status" value="1"/>
</dbReference>
<dbReference type="EMBL" id="JAKKPZ010000007">
    <property type="protein sequence ID" value="KAI1718946.1"/>
    <property type="molecule type" value="Genomic_DNA"/>
</dbReference>
<evidence type="ECO:0000313" key="3">
    <source>
        <dbReference type="Proteomes" id="UP001201812"/>
    </source>
</evidence>
<proteinExistence type="predicted"/>
<dbReference type="SUPFAM" id="SSF55797">
    <property type="entry name" value="PR-1-like"/>
    <property type="match status" value="1"/>
</dbReference>
<gene>
    <name evidence="2" type="ORF">DdX_06061</name>
</gene>
<comment type="caution">
    <text evidence="2">The sequence shown here is derived from an EMBL/GenBank/DDBJ whole genome shotgun (WGS) entry which is preliminary data.</text>
</comment>
<protein>
    <submittedName>
        <fullName evidence="2">Cysteine-rich secretory protein family domain-containing protein</fullName>
    </submittedName>
</protein>
<dbReference type="GO" id="GO:0005576">
    <property type="term" value="C:extracellular region"/>
    <property type="evidence" value="ECO:0007669"/>
    <property type="project" value="InterPro"/>
</dbReference>
<dbReference type="InterPro" id="IPR018244">
    <property type="entry name" value="Allrgn_V5/Tpx1_CS"/>
</dbReference>
<dbReference type="SMART" id="SM00198">
    <property type="entry name" value="SCP"/>
    <property type="match status" value="1"/>
</dbReference>